<gene>
    <name evidence="3" type="ORF">PHACADRAFT_189612</name>
</gene>
<feature type="domain" description="Nephrocystin 3-like N-terminal" evidence="2">
    <location>
        <begin position="132"/>
        <end position="270"/>
    </location>
</feature>
<dbReference type="RefSeq" id="XP_007389935.1">
    <property type="nucleotide sequence ID" value="XM_007389873.1"/>
</dbReference>
<dbReference type="InterPro" id="IPR027417">
    <property type="entry name" value="P-loop_NTPase"/>
</dbReference>
<dbReference type="AlphaFoldDB" id="K5XBX0"/>
<keyword evidence="1" id="KW-0677">Repeat</keyword>
<dbReference type="Proteomes" id="UP000008370">
    <property type="component" value="Unassembled WGS sequence"/>
</dbReference>
<dbReference type="HOGENOM" id="CLU_767483_0_0_1"/>
<dbReference type="InterPro" id="IPR056884">
    <property type="entry name" value="NPHP3-like_N"/>
</dbReference>
<dbReference type="Pfam" id="PF24883">
    <property type="entry name" value="NPHP3_N"/>
    <property type="match status" value="1"/>
</dbReference>
<dbReference type="STRING" id="650164.K5XBX0"/>
<accession>K5XBX0</accession>
<evidence type="ECO:0000313" key="4">
    <source>
        <dbReference type="Proteomes" id="UP000008370"/>
    </source>
</evidence>
<evidence type="ECO:0000259" key="2">
    <source>
        <dbReference type="Pfam" id="PF24883"/>
    </source>
</evidence>
<keyword evidence="4" id="KW-1185">Reference proteome</keyword>
<dbReference type="GeneID" id="18910607"/>
<evidence type="ECO:0000256" key="1">
    <source>
        <dbReference type="ARBA" id="ARBA00022737"/>
    </source>
</evidence>
<reference evidence="3 4" key="1">
    <citation type="journal article" date="2012" name="BMC Genomics">
        <title>Comparative genomics of the white-rot fungi, Phanerochaete carnosa and P. chrysosporium, to elucidate the genetic basis of the distinct wood types they colonize.</title>
        <authorList>
            <person name="Suzuki H."/>
            <person name="MacDonald J."/>
            <person name="Syed K."/>
            <person name="Salamov A."/>
            <person name="Hori C."/>
            <person name="Aerts A."/>
            <person name="Henrissat B."/>
            <person name="Wiebenga A."/>
            <person name="vanKuyk P.A."/>
            <person name="Barry K."/>
            <person name="Lindquist E."/>
            <person name="LaButti K."/>
            <person name="Lapidus A."/>
            <person name="Lucas S."/>
            <person name="Coutinho P."/>
            <person name="Gong Y."/>
            <person name="Samejima M."/>
            <person name="Mahadevan R."/>
            <person name="Abou-Zaid M."/>
            <person name="de Vries R.P."/>
            <person name="Igarashi K."/>
            <person name="Yadav J.S."/>
            <person name="Grigoriev I.V."/>
            <person name="Master E.R."/>
        </authorList>
    </citation>
    <scope>NUCLEOTIDE SEQUENCE [LARGE SCALE GENOMIC DNA]</scope>
    <source>
        <strain evidence="3 4">HHB-10118-sp</strain>
    </source>
</reference>
<evidence type="ECO:0000313" key="3">
    <source>
        <dbReference type="EMBL" id="EKM60477.1"/>
    </source>
</evidence>
<dbReference type="Gene3D" id="3.40.50.300">
    <property type="entry name" value="P-loop containing nucleotide triphosphate hydrolases"/>
    <property type="match status" value="1"/>
</dbReference>
<dbReference type="EMBL" id="JH930468">
    <property type="protein sequence ID" value="EKM60477.1"/>
    <property type="molecule type" value="Genomic_DNA"/>
</dbReference>
<dbReference type="InParanoid" id="K5XBX0"/>
<proteinExistence type="predicted"/>
<name>K5XBX0_PHACS</name>
<dbReference type="OrthoDB" id="3228837at2759"/>
<dbReference type="SUPFAM" id="SSF52540">
    <property type="entry name" value="P-loop containing nucleoside triphosphate hydrolases"/>
    <property type="match status" value="1"/>
</dbReference>
<dbReference type="KEGG" id="pco:PHACADRAFT_189612"/>
<sequence>MPSFGDVLDIASGGLEIAESALEAVPGLPALVAGFKLLVDKVQLVREVDDRHSDFLAQVDKLKTVIGTAAKKVGFQNAYEICREDRKIVDSIPWADAGYWSVDELKSGFMQGTRKELFTELESWSHGRFPEDKPKRVCYLSGGAGLGKSSIVHQLCVRLDAAERHPLRLGASLLFVRGRGDLESARLFFPTLTRQLAQTQLSIRPHIFSAAREYLVHGEQQWMQHTLQGLLRKALIAAPANQPPTLLVIDGIDECKDGELVPDLLRSSLSLVREFLWLYVFAAWRPEPHILSVLASPDFADIVHHMGLEDTLEDWGDDVELYLKETVPRIPSYADFPNKHPRALERLINAQPACPSLLASQ</sequence>
<organism evidence="3 4">
    <name type="scientific">Phanerochaete carnosa (strain HHB-10118-sp)</name>
    <name type="common">White-rot fungus</name>
    <name type="synonym">Peniophora carnosa</name>
    <dbReference type="NCBI Taxonomy" id="650164"/>
    <lineage>
        <taxon>Eukaryota</taxon>
        <taxon>Fungi</taxon>
        <taxon>Dikarya</taxon>
        <taxon>Basidiomycota</taxon>
        <taxon>Agaricomycotina</taxon>
        <taxon>Agaricomycetes</taxon>
        <taxon>Polyporales</taxon>
        <taxon>Phanerochaetaceae</taxon>
        <taxon>Phanerochaete</taxon>
    </lineage>
</organism>
<protein>
    <recommendedName>
        <fullName evidence="2">Nephrocystin 3-like N-terminal domain-containing protein</fullName>
    </recommendedName>
</protein>